<dbReference type="EMBL" id="CP058998">
    <property type="protein sequence ID" value="QLJ53061.1"/>
    <property type="molecule type" value="Genomic_DNA"/>
</dbReference>
<name>A0A7D6BT70_FERL1</name>
<evidence type="ECO:0000256" key="1">
    <source>
        <dbReference type="SAM" id="Phobius"/>
    </source>
</evidence>
<evidence type="ECO:0000313" key="2">
    <source>
        <dbReference type="EMBL" id="QLJ53061.1"/>
    </source>
</evidence>
<feature type="transmembrane region" description="Helical" evidence="1">
    <location>
        <begin position="115"/>
        <end position="135"/>
    </location>
</feature>
<keyword evidence="1" id="KW-1133">Transmembrane helix</keyword>
<feature type="transmembrane region" description="Helical" evidence="1">
    <location>
        <begin position="72"/>
        <end position="95"/>
    </location>
</feature>
<organism evidence="2 3">
    <name type="scientific">Fermentimicrarchaeum limneticum</name>
    <dbReference type="NCBI Taxonomy" id="2795018"/>
    <lineage>
        <taxon>Archaea</taxon>
        <taxon>Candidatus Micrarchaeota</taxon>
        <taxon>Candidatus Fermentimicrarchaeales</taxon>
        <taxon>Candidatus Fermentimicrarchaeaceae</taxon>
        <taxon>Candidatus Fermentimicrarchaeum</taxon>
    </lineage>
</organism>
<evidence type="ECO:0000313" key="3">
    <source>
        <dbReference type="Proteomes" id="UP000510821"/>
    </source>
</evidence>
<dbReference type="KEGG" id="flt:Sv326_0886"/>
<protein>
    <submittedName>
        <fullName evidence="2">Uncharacterized protein</fullName>
    </submittedName>
</protein>
<gene>
    <name evidence="2" type="ORF">Sv326_0886</name>
</gene>
<keyword evidence="1" id="KW-0472">Membrane</keyword>
<sequence>MEWKKILIASFIPMAILFLISLIGELLYRSLPGRGAWVTQDNYFLWSMGSALLLLIYTGYAAVRINLKDTDLFASGFLAVFFFSVIAQAAMAIIFRCNFTNLNWCFSFYILTPAPLFWFLGVVGITLGWSLALTVQKIKPKIKKPKQS</sequence>
<accession>A0A7D6BT70</accession>
<keyword evidence="1" id="KW-0812">Transmembrane</keyword>
<feature type="transmembrane region" description="Helical" evidence="1">
    <location>
        <begin position="7"/>
        <end position="31"/>
    </location>
</feature>
<dbReference type="AlphaFoldDB" id="A0A7D6BT70"/>
<feature type="transmembrane region" description="Helical" evidence="1">
    <location>
        <begin position="43"/>
        <end position="63"/>
    </location>
</feature>
<proteinExistence type="predicted"/>
<dbReference type="Proteomes" id="UP000510821">
    <property type="component" value="Chromosome"/>
</dbReference>
<reference evidence="3" key="1">
    <citation type="submission" date="2020-07" db="EMBL/GenBank/DDBJ databases">
        <title>Metabolic diversity and evolutionary history of the archaeal phylum ###Micrarchaeota### uncovered from a freshwater lake metagenome.</title>
        <authorList>
            <person name="Kadnikov V.V."/>
            <person name="Savvichev A.S."/>
            <person name="Mardanov A.V."/>
            <person name="Beletsky A.V."/>
            <person name="Chupakov A.V."/>
            <person name="Kokryatskaya N.M."/>
            <person name="Pimenov N.V."/>
            <person name="Ravin N.V."/>
        </authorList>
    </citation>
    <scope>NUCLEOTIDE SEQUENCE [LARGE SCALE GENOMIC DNA]</scope>
</reference>